<name>G7I0H7_9CORY</name>
<dbReference type="PANTHER" id="PTHR43764:SF1">
    <property type="entry name" value="MOLYBDOPTERIN MOLYBDOTRANSFERASE"/>
    <property type="match status" value="1"/>
</dbReference>
<dbReference type="SMART" id="SM00852">
    <property type="entry name" value="MoCF_biosynth"/>
    <property type="match status" value="1"/>
</dbReference>
<keyword evidence="2" id="KW-0501">Molybdenum cofactor biosynthesis</keyword>
<dbReference type="InterPro" id="IPR051920">
    <property type="entry name" value="MPT_Adenylyltrnsfr/MoaC-Rel"/>
</dbReference>
<dbReference type="Pfam" id="PF00994">
    <property type="entry name" value="MoCF_biosynth"/>
    <property type="match status" value="1"/>
</dbReference>
<feature type="domain" description="MoaB/Mog" evidence="3">
    <location>
        <begin position="11"/>
        <end position="171"/>
    </location>
</feature>
<evidence type="ECO:0000259" key="3">
    <source>
        <dbReference type="SMART" id="SM00852"/>
    </source>
</evidence>
<dbReference type="SUPFAM" id="SSF53218">
    <property type="entry name" value="Molybdenum cofactor biosynthesis proteins"/>
    <property type="match status" value="1"/>
</dbReference>
<sequence>MSPTTTPPTAALIVVSNRIVDGSKPDHATDTAATLLAGAGISLIHHEVVREEESAIVHALDSQLHTFNETRRGGNVGANKADIVITLGGTGTRPGNVVPEVTMQKIAARLHGLETQVLLKGLQSSPKAGLCRGLIGVTQFGHPTQLIINSAGSRGAVRDTLEVVLPLIGDIFRECSSEKPSVTTAAAH</sequence>
<dbReference type="EMBL" id="CAFW01000089">
    <property type="protein sequence ID" value="CCE55942.1"/>
    <property type="molecule type" value="Genomic_DNA"/>
</dbReference>
<comment type="pathway">
    <text evidence="1">Cofactor biosynthesis; molybdopterin biosynthesis.</text>
</comment>
<dbReference type="PANTHER" id="PTHR43764">
    <property type="entry name" value="MOLYBDENUM COFACTOR BIOSYNTHESIS"/>
    <property type="match status" value="1"/>
</dbReference>
<dbReference type="Gene3D" id="3.40.980.10">
    <property type="entry name" value="MoaB/Mog-like domain"/>
    <property type="match status" value="1"/>
</dbReference>
<dbReference type="GO" id="GO:0006777">
    <property type="term" value="P:Mo-molybdopterin cofactor biosynthetic process"/>
    <property type="evidence" value="ECO:0007669"/>
    <property type="project" value="UniProtKB-KW"/>
</dbReference>
<dbReference type="RefSeq" id="WP_006823383.1">
    <property type="nucleotide sequence ID" value="NZ_CAFW01000089.1"/>
</dbReference>
<gene>
    <name evidence="4" type="ORF">CCAS_12345</name>
</gene>
<dbReference type="AlphaFoldDB" id="G7I0H7"/>
<dbReference type="InterPro" id="IPR001453">
    <property type="entry name" value="MoaB/Mog_dom"/>
</dbReference>
<evidence type="ECO:0000256" key="1">
    <source>
        <dbReference type="ARBA" id="ARBA00005046"/>
    </source>
</evidence>
<evidence type="ECO:0000313" key="5">
    <source>
        <dbReference type="Proteomes" id="UP000004840"/>
    </source>
</evidence>
<dbReference type="Proteomes" id="UP000004840">
    <property type="component" value="Unassembled WGS sequence"/>
</dbReference>
<dbReference type="InterPro" id="IPR036425">
    <property type="entry name" value="MoaB/Mog-like_dom_sf"/>
</dbReference>
<organism evidence="4 5">
    <name type="scientific">Corynebacterium casei UCMA 3821</name>
    <dbReference type="NCBI Taxonomy" id="1110505"/>
    <lineage>
        <taxon>Bacteria</taxon>
        <taxon>Bacillati</taxon>
        <taxon>Actinomycetota</taxon>
        <taxon>Actinomycetes</taxon>
        <taxon>Mycobacteriales</taxon>
        <taxon>Corynebacteriaceae</taxon>
        <taxon>Corynebacterium</taxon>
    </lineage>
</organism>
<proteinExistence type="predicted"/>
<evidence type="ECO:0000256" key="2">
    <source>
        <dbReference type="ARBA" id="ARBA00023150"/>
    </source>
</evidence>
<accession>G7I0H7</accession>
<protein>
    <submittedName>
        <fullName evidence="4">Molybdopterin biosynthesis enzyme</fullName>
    </submittedName>
</protein>
<reference evidence="4 5" key="1">
    <citation type="journal article" date="2012" name="J. Bacteriol.">
        <title>Genome Sequence of Corynebacterium casei UCMA 3821, Isolated from a Smear-Ripened Cheese.</title>
        <authorList>
            <person name="Monnet C."/>
            <person name="Loux V."/>
            <person name="Bento P."/>
            <person name="Gibrat J.F."/>
            <person name="Straub C."/>
            <person name="Bonnarme P."/>
            <person name="Landaud S."/>
            <person name="Irlinger F."/>
        </authorList>
    </citation>
    <scope>NUCLEOTIDE SEQUENCE [LARGE SCALE GENOMIC DNA]</scope>
    <source>
        <strain evidence="4 5">UCMA 3821</strain>
    </source>
</reference>
<evidence type="ECO:0000313" key="4">
    <source>
        <dbReference type="EMBL" id="CCE55942.1"/>
    </source>
</evidence>